<keyword evidence="3" id="KW-0731">Sigma factor</keyword>
<sequence length="182" mass="21493">MDYNKDKEIVAGIINHDQKTLNDFYQNNSQIIFRFINRQIKDPQLSEELTQDVFIDFFESLRDFHFQSSLKTFLFSITKHKIIDSIRKKKIKKILFSALPSYVVEGLKTVLIDDEIEKQELQNKIAKVFSHLPNDYQLVLRLKYQEGEKVQSIAQKLALKFKATESLIFRARKAFINVFKTI</sequence>
<evidence type="ECO:0000259" key="7">
    <source>
        <dbReference type="Pfam" id="PF08281"/>
    </source>
</evidence>
<evidence type="ECO:0000256" key="4">
    <source>
        <dbReference type="ARBA" id="ARBA00023125"/>
    </source>
</evidence>
<organism evidence="8 9">
    <name type="scientific">Candidatus Roizmanbacteria bacterium CG2_30_33_16</name>
    <dbReference type="NCBI Taxonomy" id="1805340"/>
    <lineage>
        <taxon>Bacteria</taxon>
        <taxon>Candidatus Roizmaniibacteriota</taxon>
    </lineage>
</organism>
<proteinExistence type="inferred from homology"/>
<dbReference type="InterPro" id="IPR013249">
    <property type="entry name" value="RNA_pol_sigma70_r4_t2"/>
</dbReference>
<dbReference type="GO" id="GO:0006352">
    <property type="term" value="P:DNA-templated transcription initiation"/>
    <property type="evidence" value="ECO:0007669"/>
    <property type="project" value="InterPro"/>
</dbReference>
<dbReference type="Gene3D" id="1.10.10.10">
    <property type="entry name" value="Winged helix-like DNA-binding domain superfamily/Winged helix DNA-binding domain"/>
    <property type="match status" value="1"/>
</dbReference>
<dbReference type="Gene3D" id="1.10.1740.10">
    <property type="match status" value="1"/>
</dbReference>
<evidence type="ECO:0000256" key="5">
    <source>
        <dbReference type="ARBA" id="ARBA00023163"/>
    </source>
</evidence>
<dbReference type="PANTHER" id="PTHR43133">
    <property type="entry name" value="RNA POLYMERASE ECF-TYPE SIGMA FACTO"/>
    <property type="match status" value="1"/>
</dbReference>
<name>A0A1J5HGU0_9BACT</name>
<feature type="domain" description="RNA polymerase sigma-70 region 2" evidence="6">
    <location>
        <begin position="25"/>
        <end position="90"/>
    </location>
</feature>
<dbReference type="GO" id="GO:0016987">
    <property type="term" value="F:sigma factor activity"/>
    <property type="evidence" value="ECO:0007669"/>
    <property type="project" value="UniProtKB-KW"/>
</dbReference>
<dbReference type="InterPro" id="IPR014284">
    <property type="entry name" value="RNA_pol_sigma-70_dom"/>
</dbReference>
<dbReference type="Pfam" id="PF04542">
    <property type="entry name" value="Sigma70_r2"/>
    <property type="match status" value="1"/>
</dbReference>
<keyword evidence="4" id="KW-0238">DNA-binding</keyword>
<dbReference type="PANTHER" id="PTHR43133:SF8">
    <property type="entry name" value="RNA POLYMERASE SIGMA FACTOR HI_1459-RELATED"/>
    <property type="match status" value="1"/>
</dbReference>
<accession>A0A1J5HGU0</accession>
<evidence type="ECO:0000313" key="8">
    <source>
        <dbReference type="EMBL" id="OIP84405.1"/>
    </source>
</evidence>
<dbReference type="EMBL" id="MNZM01000057">
    <property type="protein sequence ID" value="OIP84405.1"/>
    <property type="molecule type" value="Genomic_DNA"/>
</dbReference>
<evidence type="ECO:0000256" key="3">
    <source>
        <dbReference type="ARBA" id="ARBA00023082"/>
    </source>
</evidence>
<evidence type="ECO:0000256" key="1">
    <source>
        <dbReference type="ARBA" id="ARBA00010641"/>
    </source>
</evidence>
<gene>
    <name evidence="8" type="ORF">AUK04_02445</name>
</gene>
<evidence type="ECO:0000259" key="6">
    <source>
        <dbReference type="Pfam" id="PF04542"/>
    </source>
</evidence>
<dbReference type="InterPro" id="IPR039425">
    <property type="entry name" value="RNA_pol_sigma-70-like"/>
</dbReference>
<dbReference type="InterPro" id="IPR036388">
    <property type="entry name" value="WH-like_DNA-bd_sf"/>
</dbReference>
<evidence type="ECO:0000256" key="2">
    <source>
        <dbReference type="ARBA" id="ARBA00023015"/>
    </source>
</evidence>
<dbReference type="AlphaFoldDB" id="A0A1J5HGU0"/>
<comment type="similarity">
    <text evidence="1">Belongs to the sigma-70 factor family. ECF subfamily.</text>
</comment>
<dbReference type="InterPro" id="IPR013325">
    <property type="entry name" value="RNA_pol_sigma_r2"/>
</dbReference>
<reference evidence="8 9" key="1">
    <citation type="journal article" date="2016" name="Environ. Microbiol.">
        <title>Genomic resolution of a cold subsurface aquifer community provides metabolic insights for novel microbes adapted to high CO concentrations.</title>
        <authorList>
            <person name="Probst A.J."/>
            <person name="Castelle C.J."/>
            <person name="Singh A."/>
            <person name="Brown C.T."/>
            <person name="Anantharaman K."/>
            <person name="Sharon I."/>
            <person name="Hug L.A."/>
            <person name="Burstein D."/>
            <person name="Emerson J.B."/>
            <person name="Thomas B.C."/>
            <person name="Banfield J.F."/>
        </authorList>
    </citation>
    <scope>NUCLEOTIDE SEQUENCE [LARGE SCALE GENOMIC DNA]</scope>
    <source>
        <strain evidence="8">CG2_30_33_16</strain>
    </source>
</reference>
<keyword evidence="5" id="KW-0804">Transcription</keyword>
<dbReference type="InterPro" id="IPR013324">
    <property type="entry name" value="RNA_pol_sigma_r3/r4-like"/>
</dbReference>
<evidence type="ECO:0000313" key="9">
    <source>
        <dbReference type="Proteomes" id="UP000183758"/>
    </source>
</evidence>
<dbReference type="Pfam" id="PF08281">
    <property type="entry name" value="Sigma70_r4_2"/>
    <property type="match status" value="1"/>
</dbReference>
<dbReference type="Proteomes" id="UP000183758">
    <property type="component" value="Unassembled WGS sequence"/>
</dbReference>
<keyword evidence="2" id="KW-0805">Transcription regulation</keyword>
<protein>
    <recommendedName>
        <fullName evidence="10">RNA polymerase sigma-70 region 2 domain-containing protein</fullName>
    </recommendedName>
</protein>
<dbReference type="InterPro" id="IPR007627">
    <property type="entry name" value="RNA_pol_sigma70_r2"/>
</dbReference>
<dbReference type="SUPFAM" id="SSF88659">
    <property type="entry name" value="Sigma3 and sigma4 domains of RNA polymerase sigma factors"/>
    <property type="match status" value="1"/>
</dbReference>
<dbReference type="NCBIfam" id="TIGR02937">
    <property type="entry name" value="sigma70-ECF"/>
    <property type="match status" value="1"/>
</dbReference>
<evidence type="ECO:0008006" key="10">
    <source>
        <dbReference type="Google" id="ProtNLM"/>
    </source>
</evidence>
<feature type="domain" description="RNA polymerase sigma factor 70 region 4 type 2" evidence="7">
    <location>
        <begin position="124"/>
        <end position="174"/>
    </location>
</feature>
<dbReference type="SUPFAM" id="SSF88946">
    <property type="entry name" value="Sigma2 domain of RNA polymerase sigma factors"/>
    <property type="match status" value="1"/>
</dbReference>
<dbReference type="GO" id="GO:0003677">
    <property type="term" value="F:DNA binding"/>
    <property type="evidence" value="ECO:0007669"/>
    <property type="project" value="UniProtKB-KW"/>
</dbReference>
<comment type="caution">
    <text evidence="8">The sequence shown here is derived from an EMBL/GenBank/DDBJ whole genome shotgun (WGS) entry which is preliminary data.</text>
</comment>